<organism evidence="4">
    <name type="scientific">Grosmannia clavigera (strain kw1407 / UAMH 11150)</name>
    <name type="common">Blue stain fungus</name>
    <name type="synonym">Graphiocladiella clavigera</name>
    <dbReference type="NCBI Taxonomy" id="655863"/>
    <lineage>
        <taxon>Eukaryota</taxon>
        <taxon>Fungi</taxon>
        <taxon>Dikarya</taxon>
        <taxon>Ascomycota</taxon>
        <taxon>Pezizomycotina</taxon>
        <taxon>Sordariomycetes</taxon>
        <taxon>Sordariomycetidae</taxon>
        <taxon>Ophiostomatales</taxon>
        <taxon>Ophiostomataceae</taxon>
        <taxon>Leptographium</taxon>
    </lineage>
</organism>
<dbReference type="STRING" id="655863.F0XQ42"/>
<evidence type="ECO:0000259" key="2">
    <source>
        <dbReference type="Pfam" id="PF21762"/>
    </source>
</evidence>
<dbReference type="GO" id="GO:0005634">
    <property type="term" value="C:nucleus"/>
    <property type="evidence" value="ECO:0007669"/>
    <property type="project" value="TreeGrafter"/>
</dbReference>
<name>F0XQ42_GROCL</name>
<feature type="domain" description="Gfd2/YDR514C-like C-terminal" evidence="2">
    <location>
        <begin position="219"/>
        <end position="290"/>
    </location>
</feature>
<dbReference type="Pfam" id="PF21762">
    <property type="entry name" value="DEDDh_C"/>
    <property type="match status" value="1"/>
</dbReference>
<feature type="region of interest" description="Disordered" evidence="1">
    <location>
        <begin position="290"/>
        <end position="328"/>
    </location>
</feature>
<evidence type="ECO:0000313" key="3">
    <source>
        <dbReference type="EMBL" id="EFX00434.1"/>
    </source>
</evidence>
<dbReference type="GeneID" id="25980980"/>
<reference evidence="3 4" key="1">
    <citation type="journal article" date="2011" name="Proc. Natl. Acad. Sci. U.S.A.">
        <title>Genome and transcriptome analyses of the mountain pine beetle-fungal symbiont Grosmannia clavigera, a lodgepole pine pathogen.</title>
        <authorList>
            <person name="DiGuistini S."/>
            <person name="Wang Y."/>
            <person name="Liao N.Y."/>
            <person name="Taylor G."/>
            <person name="Tanguay P."/>
            <person name="Feau N."/>
            <person name="Henrissat B."/>
            <person name="Chan S.K."/>
            <person name="Hesse-Orce U."/>
            <person name="Alamouti S.M."/>
            <person name="Tsui C.K.M."/>
            <person name="Docking R.T."/>
            <person name="Levasseur A."/>
            <person name="Haridas S."/>
            <person name="Robertson G."/>
            <person name="Birol I."/>
            <person name="Holt R.A."/>
            <person name="Marra M.A."/>
            <person name="Hamelin R.C."/>
            <person name="Hirst M."/>
            <person name="Jones S.J.M."/>
            <person name="Bohlmann J."/>
            <person name="Breuil C."/>
        </authorList>
    </citation>
    <scope>NUCLEOTIDE SEQUENCE [LARGE SCALE GENOMIC DNA]</scope>
    <source>
        <strain evidence="4">kw1407 / UAMH 11150</strain>
    </source>
</reference>
<dbReference type="InParanoid" id="F0XQ42"/>
<sequence length="390" mass="44420">MSERTLYERVGALNLLDNSDTQVPETPVVLPLSNKHSWQAQPRNDLKCGESYRGRKISFCPWNIVTHYHEWFVGKKNGELIRPYFDATALLRCKLWDFYYVWHPANAKKDCYAIVVPTDQLEDLISRISETLDIQLSIPAGVHSVKFRVIFGDFGTPLPRFLGHALDPAAFSNMVSNMPPSNPRDSVYDMSRISPQAQTSYLRKVDGLFENHDKAQRKKNKSAKSLQRTLYQRRSWGRQTKREPRQVVLVGHGISSDLEFVKHVGFDIARDAKFLEIVDTQDMHRHLRMLPQQPDPSVGEGGWDTNGEMSDGGYPENEPEWKDEAPAPAPVYEAVYEAKVKQPKPIVKISDEEAEARWGAQEPVDWPSNSPQQAGSSFEGVEGEEDLIWL</sequence>
<accession>F0XQ42</accession>
<dbReference type="EMBL" id="GL629801">
    <property type="protein sequence ID" value="EFX00434.1"/>
    <property type="molecule type" value="Genomic_DNA"/>
</dbReference>
<feature type="region of interest" description="Disordered" evidence="1">
    <location>
        <begin position="352"/>
        <end position="390"/>
    </location>
</feature>
<dbReference type="AlphaFoldDB" id="F0XQ42"/>
<feature type="compositionally biased region" description="Polar residues" evidence="1">
    <location>
        <begin position="367"/>
        <end position="376"/>
    </location>
</feature>
<dbReference type="Proteomes" id="UP000007796">
    <property type="component" value="Unassembled WGS sequence"/>
</dbReference>
<evidence type="ECO:0000313" key="4">
    <source>
        <dbReference type="Proteomes" id="UP000007796"/>
    </source>
</evidence>
<dbReference type="OrthoDB" id="5953249at2759"/>
<gene>
    <name evidence="3" type="ORF">CMQ_7436</name>
</gene>
<evidence type="ECO:0000256" key="1">
    <source>
        <dbReference type="SAM" id="MobiDB-lite"/>
    </source>
</evidence>
<protein>
    <submittedName>
        <fullName evidence="3">Qde-2-interacting protein</fullName>
    </submittedName>
</protein>
<dbReference type="PANTHER" id="PTHR28083">
    <property type="entry name" value="GOOD FOR FULL DBP5 ACTIVITY PROTEIN 2"/>
    <property type="match status" value="1"/>
</dbReference>
<dbReference type="eggNOG" id="ENOG502RUGE">
    <property type="taxonomic scope" value="Eukaryota"/>
</dbReference>
<keyword evidence="4" id="KW-1185">Reference proteome</keyword>
<dbReference type="HOGENOM" id="CLU_707973_0_0_1"/>
<dbReference type="InterPro" id="IPR040151">
    <property type="entry name" value="Gfd2/YDR514C-like"/>
</dbReference>
<dbReference type="InterPro" id="IPR048519">
    <property type="entry name" value="Gfd2/YDR514C-like_C"/>
</dbReference>
<dbReference type="RefSeq" id="XP_014169916.1">
    <property type="nucleotide sequence ID" value="XM_014314441.1"/>
</dbReference>
<proteinExistence type="predicted"/>
<dbReference type="PANTHER" id="PTHR28083:SF1">
    <property type="entry name" value="GOOD FOR FULL DBP5 ACTIVITY PROTEIN 2"/>
    <property type="match status" value="1"/>
</dbReference>
<feature type="compositionally biased region" description="Acidic residues" evidence="1">
    <location>
        <begin position="381"/>
        <end position="390"/>
    </location>
</feature>